<feature type="domain" description="Glucose-methanol-choline oxidoreductase N-terminal" evidence="5">
    <location>
        <begin position="122"/>
        <end position="136"/>
    </location>
</feature>
<keyword evidence="7" id="KW-1185">Reference proteome</keyword>
<keyword evidence="3" id="KW-0285">Flavoprotein</keyword>
<evidence type="ECO:0000256" key="1">
    <source>
        <dbReference type="ARBA" id="ARBA00001974"/>
    </source>
</evidence>
<dbReference type="Gene3D" id="3.30.560.10">
    <property type="entry name" value="Glucose Oxidase, domain 3"/>
    <property type="match status" value="1"/>
</dbReference>
<evidence type="ECO:0000259" key="5">
    <source>
        <dbReference type="PROSITE" id="PS00624"/>
    </source>
</evidence>
<comment type="similarity">
    <text evidence="2">Belongs to the GMC oxidoreductase family.</text>
</comment>
<organism evidence="6 7">
    <name type="scientific">Mycena metata</name>
    <dbReference type="NCBI Taxonomy" id="1033252"/>
    <lineage>
        <taxon>Eukaryota</taxon>
        <taxon>Fungi</taxon>
        <taxon>Dikarya</taxon>
        <taxon>Basidiomycota</taxon>
        <taxon>Agaricomycotina</taxon>
        <taxon>Agaricomycetes</taxon>
        <taxon>Agaricomycetidae</taxon>
        <taxon>Agaricales</taxon>
        <taxon>Marasmiineae</taxon>
        <taxon>Mycenaceae</taxon>
        <taxon>Mycena</taxon>
    </lineage>
</organism>
<dbReference type="Proteomes" id="UP001215598">
    <property type="component" value="Unassembled WGS sequence"/>
</dbReference>
<dbReference type="InterPro" id="IPR012132">
    <property type="entry name" value="GMC_OxRdtase"/>
</dbReference>
<feature type="non-terminal residue" evidence="6">
    <location>
        <position position="1"/>
    </location>
</feature>
<keyword evidence="4" id="KW-0274">FAD</keyword>
<accession>A0AAD7HDM4</accession>
<comment type="caution">
    <text evidence="6">The sequence shown here is derived from an EMBL/GenBank/DDBJ whole genome shotgun (WGS) entry which is preliminary data.</text>
</comment>
<dbReference type="PANTHER" id="PTHR11552:SF147">
    <property type="entry name" value="CHOLINE DEHYDROGENASE, MITOCHONDRIAL"/>
    <property type="match status" value="1"/>
</dbReference>
<evidence type="ECO:0000256" key="4">
    <source>
        <dbReference type="ARBA" id="ARBA00022827"/>
    </source>
</evidence>
<evidence type="ECO:0000256" key="2">
    <source>
        <dbReference type="ARBA" id="ARBA00010790"/>
    </source>
</evidence>
<dbReference type="InterPro" id="IPR036188">
    <property type="entry name" value="FAD/NAD-bd_sf"/>
</dbReference>
<reference evidence="6" key="1">
    <citation type="submission" date="2023-03" db="EMBL/GenBank/DDBJ databases">
        <title>Massive genome expansion in bonnet fungi (Mycena s.s.) driven by repeated elements and novel gene families across ecological guilds.</title>
        <authorList>
            <consortium name="Lawrence Berkeley National Laboratory"/>
            <person name="Harder C.B."/>
            <person name="Miyauchi S."/>
            <person name="Viragh M."/>
            <person name="Kuo A."/>
            <person name="Thoen E."/>
            <person name="Andreopoulos B."/>
            <person name="Lu D."/>
            <person name="Skrede I."/>
            <person name="Drula E."/>
            <person name="Henrissat B."/>
            <person name="Morin E."/>
            <person name="Kohler A."/>
            <person name="Barry K."/>
            <person name="LaButti K."/>
            <person name="Morin E."/>
            <person name="Salamov A."/>
            <person name="Lipzen A."/>
            <person name="Mereny Z."/>
            <person name="Hegedus B."/>
            <person name="Baldrian P."/>
            <person name="Stursova M."/>
            <person name="Weitz H."/>
            <person name="Taylor A."/>
            <person name="Grigoriev I.V."/>
            <person name="Nagy L.G."/>
            <person name="Martin F."/>
            <person name="Kauserud H."/>
        </authorList>
    </citation>
    <scope>NUCLEOTIDE SEQUENCE</scope>
    <source>
        <strain evidence="6">CBHHK182m</strain>
    </source>
</reference>
<dbReference type="GO" id="GO:0050660">
    <property type="term" value="F:flavin adenine dinucleotide binding"/>
    <property type="evidence" value="ECO:0007669"/>
    <property type="project" value="InterPro"/>
</dbReference>
<evidence type="ECO:0000256" key="3">
    <source>
        <dbReference type="ARBA" id="ARBA00022630"/>
    </source>
</evidence>
<dbReference type="EMBL" id="JARKIB010000266">
    <property type="protein sequence ID" value="KAJ7718344.1"/>
    <property type="molecule type" value="Genomic_DNA"/>
</dbReference>
<proteinExistence type="inferred from homology"/>
<evidence type="ECO:0000313" key="6">
    <source>
        <dbReference type="EMBL" id="KAJ7718344.1"/>
    </source>
</evidence>
<dbReference type="PROSITE" id="PS00624">
    <property type="entry name" value="GMC_OXRED_2"/>
    <property type="match status" value="1"/>
</dbReference>
<gene>
    <name evidence="6" type="ORF">B0H16DRAFT_1337466</name>
</gene>
<name>A0AAD7HDM4_9AGAR</name>
<dbReference type="PANTHER" id="PTHR11552">
    <property type="entry name" value="GLUCOSE-METHANOL-CHOLINE GMC OXIDOREDUCTASE"/>
    <property type="match status" value="1"/>
</dbReference>
<dbReference type="SUPFAM" id="SSF51905">
    <property type="entry name" value="FAD/NAD(P)-binding domain"/>
    <property type="match status" value="1"/>
</dbReference>
<protein>
    <submittedName>
        <fullName evidence="6">Glucose-methanol-choline oxidoreductase</fullName>
    </submittedName>
</protein>
<dbReference type="InterPro" id="IPR000172">
    <property type="entry name" value="GMC_OxRdtase_N"/>
</dbReference>
<comment type="cofactor">
    <cofactor evidence="1">
        <name>FAD</name>
        <dbReference type="ChEBI" id="CHEBI:57692"/>
    </cofactor>
</comment>
<dbReference type="Gene3D" id="3.50.50.60">
    <property type="entry name" value="FAD/NAD(P)-binding domain"/>
    <property type="match status" value="1"/>
</dbReference>
<dbReference type="GO" id="GO:0016614">
    <property type="term" value="F:oxidoreductase activity, acting on CH-OH group of donors"/>
    <property type="evidence" value="ECO:0007669"/>
    <property type="project" value="InterPro"/>
</dbReference>
<dbReference type="AlphaFoldDB" id="A0AAD7HDM4"/>
<evidence type="ECO:0000313" key="7">
    <source>
        <dbReference type="Proteomes" id="UP001215598"/>
    </source>
</evidence>
<sequence length="181" mass="19473">NHILAAAVQLPEDWPFCLNMNSGKPLGIGWLQSTITSPARSSSTTSYLGPEFIDHPNLHILLPAQVSKLINPAHLDGKVHFEGVQFMQGKESHLYLNTVAYKKIGGALFTANTTKEIVLSAGTVGTPTILMCSGIGNEEIWVNLGIATLLDLPSVGYNTTDQPLFGASWSVNSTETTDPRI</sequence>
<dbReference type="Pfam" id="PF00732">
    <property type="entry name" value="GMC_oxred_N"/>
    <property type="match status" value="1"/>
</dbReference>